<gene>
    <name evidence="1" type="ORF">ASZ90_008278</name>
</gene>
<protein>
    <submittedName>
        <fullName evidence="1">Uncharacterized protein</fullName>
    </submittedName>
</protein>
<accession>A0A0W8FM28</accession>
<dbReference type="EMBL" id="LNQE01001002">
    <property type="protein sequence ID" value="KUG21951.1"/>
    <property type="molecule type" value="Genomic_DNA"/>
</dbReference>
<dbReference type="AlphaFoldDB" id="A0A0W8FM28"/>
<evidence type="ECO:0000313" key="1">
    <source>
        <dbReference type="EMBL" id="KUG21951.1"/>
    </source>
</evidence>
<proteinExistence type="predicted"/>
<reference evidence="1" key="1">
    <citation type="journal article" date="2015" name="Proc. Natl. Acad. Sci. U.S.A.">
        <title>Networks of energetic and metabolic interactions define dynamics in microbial communities.</title>
        <authorList>
            <person name="Embree M."/>
            <person name="Liu J.K."/>
            <person name="Al-Bassam M.M."/>
            <person name="Zengler K."/>
        </authorList>
    </citation>
    <scope>NUCLEOTIDE SEQUENCE</scope>
</reference>
<sequence>MRDSEMTHRTVHFNLKSFTKLKKPPVSLRKSGFALKTTKPQASGACGLYLYFYFLKIQSGRPRKYDYYEYQYFNQYWNNAAC</sequence>
<name>A0A0W8FM28_9ZZZZ</name>
<organism evidence="1">
    <name type="scientific">hydrocarbon metagenome</name>
    <dbReference type="NCBI Taxonomy" id="938273"/>
    <lineage>
        <taxon>unclassified sequences</taxon>
        <taxon>metagenomes</taxon>
        <taxon>ecological metagenomes</taxon>
    </lineage>
</organism>
<comment type="caution">
    <text evidence="1">The sequence shown here is derived from an EMBL/GenBank/DDBJ whole genome shotgun (WGS) entry which is preliminary data.</text>
</comment>